<name>A0A5J5A1W3_9ASTE</name>
<sequence>MYTSPPVVRDSPSRLTWADQANIGEFIPKEALDLEEEYGRFLVNPDFLLCLDDHSHGATSNSHSQVEGSSRGELHARTKRNHVLATMPSPIANDACPLVAVAFQHNMQANSNLRGTVASQANKLVTHRHMVVDALAAQKATVRLTMPSTPPYASYPYRRLTGDPPGPLLVRTLASPTIWLNPP</sequence>
<gene>
    <name evidence="1" type="ORF">F0562_010385</name>
</gene>
<proteinExistence type="predicted"/>
<organism evidence="1 2">
    <name type="scientific">Nyssa sinensis</name>
    <dbReference type="NCBI Taxonomy" id="561372"/>
    <lineage>
        <taxon>Eukaryota</taxon>
        <taxon>Viridiplantae</taxon>
        <taxon>Streptophyta</taxon>
        <taxon>Embryophyta</taxon>
        <taxon>Tracheophyta</taxon>
        <taxon>Spermatophyta</taxon>
        <taxon>Magnoliopsida</taxon>
        <taxon>eudicotyledons</taxon>
        <taxon>Gunneridae</taxon>
        <taxon>Pentapetalae</taxon>
        <taxon>asterids</taxon>
        <taxon>Cornales</taxon>
        <taxon>Nyssaceae</taxon>
        <taxon>Nyssa</taxon>
    </lineage>
</organism>
<protein>
    <submittedName>
        <fullName evidence="1">Uncharacterized protein</fullName>
    </submittedName>
</protein>
<evidence type="ECO:0000313" key="1">
    <source>
        <dbReference type="EMBL" id="KAA8524184.1"/>
    </source>
</evidence>
<keyword evidence="2" id="KW-1185">Reference proteome</keyword>
<dbReference type="AlphaFoldDB" id="A0A5J5A1W3"/>
<reference evidence="1 2" key="1">
    <citation type="submission" date="2019-09" db="EMBL/GenBank/DDBJ databases">
        <title>A chromosome-level genome assembly of the Chinese tupelo Nyssa sinensis.</title>
        <authorList>
            <person name="Yang X."/>
            <person name="Kang M."/>
            <person name="Yang Y."/>
            <person name="Xiong H."/>
            <person name="Wang M."/>
            <person name="Zhang Z."/>
            <person name="Wang Z."/>
            <person name="Wu H."/>
            <person name="Ma T."/>
            <person name="Liu J."/>
            <person name="Xi Z."/>
        </authorList>
    </citation>
    <scope>NUCLEOTIDE SEQUENCE [LARGE SCALE GENOMIC DNA]</scope>
    <source>
        <strain evidence="1">J267</strain>
        <tissue evidence="1">Leaf</tissue>
    </source>
</reference>
<dbReference type="EMBL" id="CM018047">
    <property type="protein sequence ID" value="KAA8524184.1"/>
    <property type="molecule type" value="Genomic_DNA"/>
</dbReference>
<evidence type="ECO:0000313" key="2">
    <source>
        <dbReference type="Proteomes" id="UP000325577"/>
    </source>
</evidence>
<accession>A0A5J5A1W3</accession>
<dbReference type="Proteomes" id="UP000325577">
    <property type="component" value="Linkage Group LG4"/>
</dbReference>